<dbReference type="PANTHER" id="PTHR30204">
    <property type="entry name" value="REDOX-CYCLING DRUG-SENSING TRANSCRIPTIONAL ACTIVATOR SOXR"/>
    <property type="match status" value="1"/>
</dbReference>
<evidence type="ECO:0000256" key="1">
    <source>
        <dbReference type="ARBA" id="ARBA00023125"/>
    </source>
</evidence>
<dbReference type="PROSITE" id="PS50937">
    <property type="entry name" value="HTH_MERR_2"/>
    <property type="match status" value="1"/>
</dbReference>
<dbReference type="InterPro" id="IPR009061">
    <property type="entry name" value="DNA-bd_dom_put_sf"/>
</dbReference>
<dbReference type="Proteomes" id="UP001161389">
    <property type="component" value="Unassembled WGS sequence"/>
</dbReference>
<evidence type="ECO:0000259" key="3">
    <source>
        <dbReference type="PROSITE" id="PS50937"/>
    </source>
</evidence>
<dbReference type="SMART" id="SM00422">
    <property type="entry name" value="HTH_MERR"/>
    <property type="match status" value="1"/>
</dbReference>
<evidence type="ECO:0000313" key="5">
    <source>
        <dbReference type="Proteomes" id="UP001161389"/>
    </source>
</evidence>
<dbReference type="SUPFAM" id="SSF46955">
    <property type="entry name" value="Putative DNA-binding domain"/>
    <property type="match status" value="1"/>
</dbReference>
<keyword evidence="1" id="KW-0238">DNA-binding</keyword>
<gene>
    <name evidence="4" type="primary">liuR</name>
    <name evidence="4" type="ORF">GCM10007876_32550</name>
</gene>
<sequence>MSKSKTYSISDLAAEFDITPRAIRFYESEGLLNPEREGQKRIYHQKDYVLLKLILRGKRLGWSLAESKALLDLYDPEERNREQYRQVLEKIEDSRQRLEQQRRDIELLMLELDEHQARVEHAMLENS</sequence>
<evidence type="ECO:0000256" key="2">
    <source>
        <dbReference type="SAM" id="Coils"/>
    </source>
</evidence>
<feature type="coiled-coil region" evidence="2">
    <location>
        <begin position="81"/>
        <end position="125"/>
    </location>
</feature>
<keyword evidence="5" id="KW-1185">Reference proteome</keyword>
<dbReference type="CDD" id="cd04776">
    <property type="entry name" value="HTH_GnyR"/>
    <property type="match status" value="1"/>
</dbReference>
<comment type="caution">
    <text evidence="4">The sequence shown here is derived from an EMBL/GenBank/DDBJ whole genome shotgun (WGS) entry which is preliminary data.</text>
</comment>
<reference evidence="4" key="1">
    <citation type="journal article" date="2014" name="Int. J. Syst. Evol. Microbiol.">
        <title>Complete genome sequence of Corynebacterium casei LMG S-19264T (=DSM 44701T), isolated from a smear-ripened cheese.</title>
        <authorList>
            <consortium name="US DOE Joint Genome Institute (JGI-PGF)"/>
            <person name="Walter F."/>
            <person name="Albersmeier A."/>
            <person name="Kalinowski J."/>
            <person name="Ruckert C."/>
        </authorList>
    </citation>
    <scope>NUCLEOTIDE SEQUENCE</scope>
    <source>
        <strain evidence="4">NBRC 110071</strain>
    </source>
</reference>
<evidence type="ECO:0000313" key="4">
    <source>
        <dbReference type="EMBL" id="GLQ32776.1"/>
    </source>
</evidence>
<dbReference type="AlphaFoldDB" id="A0AA37SCL7"/>
<organism evidence="4 5">
    <name type="scientific">Litoribrevibacter albus</name>
    <dbReference type="NCBI Taxonomy" id="1473156"/>
    <lineage>
        <taxon>Bacteria</taxon>
        <taxon>Pseudomonadati</taxon>
        <taxon>Pseudomonadota</taxon>
        <taxon>Gammaproteobacteria</taxon>
        <taxon>Oceanospirillales</taxon>
        <taxon>Oceanospirillaceae</taxon>
        <taxon>Litoribrevibacter</taxon>
    </lineage>
</organism>
<dbReference type="EMBL" id="BSNM01000016">
    <property type="protein sequence ID" value="GLQ32776.1"/>
    <property type="molecule type" value="Genomic_DNA"/>
</dbReference>
<protein>
    <submittedName>
        <fullName evidence="4">Liu genes regulator</fullName>
    </submittedName>
</protein>
<dbReference type="PANTHER" id="PTHR30204:SF58">
    <property type="entry name" value="HTH-TYPE TRANSCRIPTIONAL REGULATOR YFMP"/>
    <property type="match status" value="1"/>
</dbReference>
<dbReference type="Pfam" id="PF13411">
    <property type="entry name" value="MerR_1"/>
    <property type="match status" value="1"/>
</dbReference>
<dbReference type="Gene3D" id="1.10.1660.10">
    <property type="match status" value="1"/>
</dbReference>
<dbReference type="GO" id="GO:0003677">
    <property type="term" value="F:DNA binding"/>
    <property type="evidence" value="ECO:0007669"/>
    <property type="project" value="UniProtKB-KW"/>
</dbReference>
<reference evidence="4" key="2">
    <citation type="submission" date="2023-01" db="EMBL/GenBank/DDBJ databases">
        <title>Draft genome sequence of Litoribrevibacter albus strain NBRC 110071.</title>
        <authorList>
            <person name="Sun Q."/>
            <person name="Mori K."/>
        </authorList>
    </citation>
    <scope>NUCLEOTIDE SEQUENCE</scope>
    <source>
        <strain evidence="4">NBRC 110071</strain>
    </source>
</reference>
<dbReference type="InterPro" id="IPR047057">
    <property type="entry name" value="MerR_fam"/>
</dbReference>
<keyword evidence="2" id="KW-0175">Coiled coil</keyword>
<dbReference type="InterPro" id="IPR000551">
    <property type="entry name" value="MerR-type_HTH_dom"/>
</dbReference>
<accession>A0AA37SCL7</accession>
<proteinExistence type="predicted"/>
<dbReference type="RefSeq" id="WP_284382900.1">
    <property type="nucleotide sequence ID" value="NZ_BSNM01000016.1"/>
</dbReference>
<dbReference type="GO" id="GO:0003700">
    <property type="term" value="F:DNA-binding transcription factor activity"/>
    <property type="evidence" value="ECO:0007669"/>
    <property type="project" value="InterPro"/>
</dbReference>
<feature type="domain" description="HTH merR-type" evidence="3">
    <location>
        <begin position="6"/>
        <end position="73"/>
    </location>
</feature>
<name>A0AA37SCL7_9GAMM</name>